<dbReference type="EC" id="6.3.5.-" evidence="11"/>
<dbReference type="Pfam" id="PF02637">
    <property type="entry name" value="GatB_Yqey"/>
    <property type="match status" value="1"/>
</dbReference>
<dbReference type="PANTHER" id="PTHR11659">
    <property type="entry name" value="GLUTAMYL-TRNA GLN AMIDOTRANSFERASE SUBUNIT B MITOCHONDRIAL AND PROKARYOTIC PET112-RELATED"/>
    <property type="match status" value="1"/>
</dbReference>
<dbReference type="NCBIfam" id="NF004012">
    <property type="entry name" value="PRK05477.1-2"/>
    <property type="match status" value="1"/>
</dbReference>
<dbReference type="InterPro" id="IPR023168">
    <property type="entry name" value="GatB_Yqey_C_2"/>
</dbReference>
<dbReference type="NCBIfam" id="NF004014">
    <property type="entry name" value="PRK05477.1-4"/>
    <property type="match status" value="1"/>
</dbReference>
<evidence type="ECO:0000313" key="14">
    <source>
        <dbReference type="Proteomes" id="UP001210231"/>
    </source>
</evidence>
<reference evidence="13 14" key="1">
    <citation type="submission" date="2022-12" db="EMBL/GenBank/DDBJ databases">
        <title>Chitinophagaceae gen. sp. nov., a new member of the family Chitinophagaceae, isolated from soil in a chemical factory.</title>
        <authorList>
            <person name="Ke Z."/>
        </authorList>
    </citation>
    <scope>NUCLEOTIDE SEQUENCE [LARGE SCALE GENOMIC DNA]</scope>
    <source>
        <strain evidence="13 14">LY-5</strain>
    </source>
</reference>
<evidence type="ECO:0000256" key="10">
    <source>
        <dbReference type="ARBA" id="ARBA00047913"/>
    </source>
</evidence>
<keyword evidence="7 11" id="KW-0648">Protein biosynthesis</keyword>
<dbReference type="InterPro" id="IPR017958">
    <property type="entry name" value="Gln-tRNA_amidoTrfase_suB_CS"/>
</dbReference>
<dbReference type="InterPro" id="IPR018027">
    <property type="entry name" value="Asn/Gln_amidotransferase"/>
</dbReference>
<comment type="function">
    <text evidence="8 11">Allows the formation of correctly charged Asn-tRNA(Asn) or Gln-tRNA(Gln) through the transamidation of misacylated Asp-tRNA(Asn) or Glu-tRNA(Gln) in organisms which lack either or both of asparaginyl-tRNA or glutaminyl-tRNA synthetases. The reaction takes place in the presence of glutamine and ATP through an activated phospho-Asp-tRNA(Asn) or phospho-Glu-tRNA(Gln).</text>
</comment>
<evidence type="ECO:0000256" key="5">
    <source>
        <dbReference type="ARBA" id="ARBA00022741"/>
    </source>
</evidence>
<gene>
    <name evidence="11 13" type="primary">gatB</name>
    <name evidence="13" type="ORF">O3P16_18215</name>
</gene>
<dbReference type="PROSITE" id="PS01234">
    <property type="entry name" value="GATB"/>
    <property type="match status" value="1"/>
</dbReference>
<sequence length="476" mass="52226">MDFDIVIGLEVHIQLSTDTKLFCGDSAAFGGSPNSHISPVTLALPGTLPVLNKKAVEYAVKLGLSLGCEINKHSFFDRKHYFYPDLPKGYQTSQSSNPVCLGGGIKVNVEGEEKYLAIHHIHLEEDAGKSIHDADPKYTCIDLNRAGVPLMELVTEPVLSSSAEAFAFLTELRKLVRWIEVCDGNMEEGSLRCDANVSIKPKGAVQLGTKVEVKNLNSIRNVRRAIDAEVERQVKLVTSGGAVVQETRGYDADKNITLGQREKELANDYRYLPCPDLPPFEITKEELVRVKATIPKLPQFLYDNYVNEYQLPAQDAQVLTEEKSISDFFNTVAGKNNNYKAVANWILGPVKSLLNEKSVGIEELALSPEKLSDIIDLVASGAVNFSTASGKLLPAILGNDKDVKALASELGLVQVNSESDIEVWVDEVLAKMQDKVAEYKKGKKGLIGLFVGEVKKISKGKADPKKTTDILQQKLQ</sequence>
<dbReference type="Proteomes" id="UP001210231">
    <property type="component" value="Unassembled WGS sequence"/>
</dbReference>
<comment type="caution">
    <text evidence="13">The sequence shown here is derived from an EMBL/GenBank/DDBJ whole genome shotgun (WGS) entry which is preliminary data.</text>
</comment>
<proteinExistence type="inferred from homology"/>
<keyword evidence="4 11" id="KW-0436">Ligase</keyword>
<comment type="subunit">
    <text evidence="2 11">Heterotrimer of A, B and C subunits.</text>
</comment>
<dbReference type="SUPFAM" id="SSF89095">
    <property type="entry name" value="GatB/YqeY motif"/>
    <property type="match status" value="1"/>
</dbReference>
<dbReference type="InterPro" id="IPR017959">
    <property type="entry name" value="Asn/Gln-tRNA_amidoTrfase_suB/E"/>
</dbReference>
<comment type="catalytic activity">
    <reaction evidence="10 11">
        <text>L-glutamyl-tRNA(Gln) + L-glutamine + ATP + H2O = L-glutaminyl-tRNA(Gln) + L-glutamate + ADP + phosphate + H(+)</text>
        <dbReference type="Rhea" id="RHEA:17521"/>
        <dbReference type="Rhea" id="RHEA-COMP:9681"/>
        <dbReference type="Rhea" id="RHEA-COMP:9684"/>
        <dbReference type="ChEBI" id="CHEBI:15377"/>
        <dbReference type="ChEBI" id="CHEBI:15378"/>
        <dbReference type="ChEBI" id="CHEBI:29985"/>
        <dbReference type="ChEBI" id="CHEBI:30616"/>
        <dbReference type="ChEBI" id="CHEBI:43474"/>
        <dbReference type="ChEBI" id="CHEBI:58359"/>
        <dbReference type="ChEBI" id="CHEBI:78520"/>
        <dbReference type="ChEBI" id="CHEBI:78521"/>
        <dbReference type="ChEBI" id="CHEBI:456216"/>
    </reaction>
</comment>
<dbReference type="InterPro" id="IPR003789">
    <property type="entry name" value="Asn/Gln_tRNA_amidoTrase-B-like"/>
</dbReference>
<keyword evidence="14" id="KW-1185">Reference proteome</keyword>
<name>A0ABT4UQW9_9BACT</name>
<evidence type="ECO:0000313" key="13">
    <source>
        <dbReference type="EMBL" id="MDA3616752.1"/>
    </source>
</evidence>
<dbReference type="EMBL" id="JAQGEF010000042">
    <property type="protein sequence ID" value="MDA3616752.1"/>
    <property type="molecule type" value="Genomic_DNA"/>
</dbReference>
<feature type="domain" description="Asn/Gln amidotransferase" evidence="12">
    <location>
        <begin position="327"/>
        <end position="475"/>
    </location>
</feature>
<keyword evidence="5 11" id="KW-0547">Nucleotide-binding</keyword>
<dbReference type="RefSeq" id="WP_407033082.1">
    <property type="nucleotide sequence ID" value="NZ_JAQGEF010000042.1"/>
</dbReference>
<dbReference type="SMART" id="SM00845">
    <property type="entry name" value="GatB_Yqey"/>
    <property type="match status" value="1"/>
</dbReference>
<comment type="catalytic activity">
    <reaction evidence="9 11">
        <text>L-aspartyl-tRNA(Asn) + L-glutamine + ATP + H2O = L-asparaginyl-tRNA(Asn) + L-glutamate + ADP + phosphate + 2 H(+)</text>
        <dbReference type="Rhea" id="RHEA:14513"/>
        <dbReference type="Rhea" id="RHEA-COMP:9674"/>
        <dbReference type="Rhea" id="RHEA-COMP:9677"/>
        <dbReference type="ChEBI" id="CHEBI:15377"/>
        <dbReference type="ChEBI" id="CHEBI:15378"/>
        <dbReference type="ChEBI" id="CHEBI:29985"/>
        <dbReference type="ChEBI" id="CHEBI:30616"/>
        <dbReference type="ChEBI" id="CHEBI:43474"/>
        <dbReference type="ChEBI" id="CHEBI:58359"/>
        <dbReference type="ChEBI" id="CHEBI:78515"/>
        <dbReference type="ChEBI" id="CHEBI:78516"/>
        <dbReference type="ChEBI" id="CHEBI:456216"/>
    </reaction>
</comment>
<evidence type="ECO:0000256" key="8">
    <source>
        <dbReference type="ARBA" id="ARBA00024799"/>
    </source>
</evidence>
<accession>A0ABT4UQW9</accession>
<dbReference type="InterPro" id="IPR006075">
    <property type="entry name" value="Asn/Gln-tRNA_Trfase_suB/E_cat"/>
</dbReference>
<dbReference type="HAMAP" id="MF_00121">
    <property type="entry name" value="GatB"/>
    <property type="match status" value="1"/>
</dbReference>
<dbReference type="InterPro" id="IPR004413">
    <property type="entry name" value="GatB"/>
</dbReference>
<comment type="similarity">
    <text evidence="1 11">Belongs to the GatB/GatE family. GatB subfamily.</text>
</comment>
<evidence type="ECO:0000256" key="3">
    <source>
        <dbReference type="ARBA" id="ARBA00016923"/>
    </source>
</evidence>
<evidence type="ECO:0000259" key="12">
    <source>
        <dbReference type="SMART" id="SM00845"/>
    </source>
</evidence>
<dbReference type="NCBIfam" id="TIGR00133">
    <property type="entry name" value="gatB"/>
    <property type="match status" value="1"/>
</dbReference>
<evidence type="ECO:0000256" key="2">
    <source>
        <dbReference type="ARBA" id="ARBA00011123"/>
    </source>
</evidence>
<evidence type="ECO:0000256" key="4">
    <source>
        <dbReference type="ARBA" id="ARBA00022598"/>
    </source>
</evidence>
<keyword evidence="6 11" id="KW-0067">ATP-binding</keyword>
<dbReference type="InterPro" id="IPR014746">
    <property type="entry name" value="Gln_synth/guanido_kin_cat_dom"/>
</dbReference>
<evidence type="ECO:0000256" key="9">
    <source>
        <dbReference type="ARBA" id="ARBA00047380"/>
    </source>
</evidence>
<evidence type="ECO:0000256" key="7">
    <source>
        <dbReference type="ARBA" id="ARBA00022917"/>
    </source>
</evidence>
<dbReference type="Gene3D" id="1.10.10.410">
    <property type="match status" value="1"/>
</dbReference>
<evidence type="ECO:0000256" key="11">
    <source>
        <dbReference type="HAMAP-Rule" id="MF_00121"/>
    </source>
</evidence>
<evidence type="ECO:0000256" key="6">
    <source>
        <dbReference type="ARBA" id="ARBA00022840"/>
    </source>
</evidence>
<protein>
    <recommendedName>
        <fullName evidence="3 11">Aspartyl/glutamyl-tRNA(Asn/Gln) amidotransferase subunit B</fullName>
        <shortName evidence="11">Asp/Glu-ADT subunit B</shortName>
        <ecNumber evidence="11">6.3.5.-</ecNumber>
    </recommendedName>
</protein>
<organism evidence="13 14">
    <name type="scientific">Polluticaenibacter yanchengensis</name>
    <dbReference type="NCBI Taxonomy" id="3014562"/>
    <lineage>
        <taxon>Bacteria</taxon>
        <taxon>Pseudomonadati</taxon>
        <taxon>Bacteroidota</taxon>
        <taxon>Chitinophagia</taxon>
        <taxon>Chitinophagales</taxon>
        <taxon>Chitinophagaceae</taxon>
        <taxon>Polluticaenibacter</taxon>
    </lineage>
</organism>
<dbReference type="SUPFAM" id="SSF55931">
    <property type="entry name" value="Glutamine synthetase/guanido kinase"/>
    <property type="match status" value="1"/>
</dbReference>
<dbReference type="Pfam" id="PF02934">
    <property type="entry name" value="GatB_N"/>
    <property type="match status" value="1"/>
</dbReference>
<evidence type="ECO:0000256" key="1">
    <source>
        <dbReference type="ARBA" id="ARBA00005306"/>
    </source>
</evidence>